<name>A0A921Z6K5_MANSE</name>
<dbReference type="InterPro" id="IPR029158">
    <property type="entry name" value="STING"/>
</dbReference>
<dbReference type="GO" id="GO:0045087">
    <property type="term" value="P:innate immune response"/>
    <property type="evidence" value="ECO:0007669"/>
    <property type="project" value="TreeGrafter"/>
</dbReference>
<dbReference type="PANTHER" id="PTHR34339:SF1">
    <property type="entry name" value="STIMULATOR OF INTERFERON GENES PROTEIN"/>
    <property type="match status" value="1"/>
</dbReference>
<dbReference type="GO" id="GO:0035438">
    <property type="term" value="F:cyclic-di-GMP binding"/>
    <property type="evidence" value="ECO:0007669"/>
    <property type="project" value="TreeGrafter"/>
</dbReference>
<gene>
    <name evidence="2" type="ORF">O3G_MSEX006964</name>
</gene>
<reference evidence="2" key="2">
    <citation type="submission" date="2020-12" db="EMBL/GenBank/DDBJ databases">
        <authorList>
            <person name="Kanost M."/>
        </authorList>
    </citation>
    <scope>NUCLEOTIDE SEQUENCE</scope>
</reference>
<protein>
    <recommendedName>
        <fullName evidence="1">STING ligand-binding domain-containing protein</fullName>
    </recommendedName>
</protein>
<evidence type="ECO:0000313" key="2">
    <source>
        <dbReference type="EMBL" id="KAG6451127.1"/>
    </source>
</evidence>
<reference evidence="2" key="1">
    <citation type="journal article" date="2016" name="Insect Biochem. Mol. Biol.">
        <title>Multifaceted biological insights from a draft genome sequence of the tobacco hornworm moth, Manduca sexta.</title>
        <authorList>
            <person name="Kanost M.R."/>
            <person name="Arrese E.L."/>
            <person name="Cao X."/>
            <person name="Chen Y.R."/>
            <person name="Chellapilla S."/>
            <person name="Goldsmith M.R."/>
            <person name="Grosse-Wilde E."/>
            <person name="Heckel D.G."/>
            <person name="Herndon N."/>
            <person name="Jiang H."/>
            <person name="Papanicolaou A."/>
            <person name="Qu J."/>
            <person name="Soulages J.L."/>
            <person name="Vogel H."/>
            <person name="Walters J."/>
            <person name="Waterhouse R.M."/>
            <person name="Ahn S.J."/>
            <person name="Almeida F.C."/>
            <person name="An C."/>
            <person name="Aqrawi P."/>
            <person name="Bretschneider A."/>
            <person name="Bryant W.B."/>
            <person name="Bucks S."/>
            <person name="Chao H."/>
            <person name="Chevignon G."/>
            <person name="Christen J.M."/>
            <person name="Clarke D.F."/>
            <person name="Dittmer N.T."/>
            <person name="Ferguson L.C.F."/>
            <person name="Garavelou S."/>
            <person name="Gordon K.H.J."/>
            <person name="Gunaratna R.T."/>
            <person name="Han Y."/>
            <person name="Hauser F."/>
            <person name="He Y."/>
            <person name="Heidel-Fischer H."/>
            <person name="Hirsh A."/>
            <person name="Hu Y."/>
            <person name="Jiang H."/>
            <person name="Kalra D."/>
            <person name="Klinner C."/>
            <person name="Konig C."/>
            <person name="Kovar C."/>
            <person name="Kroll A.R."/>
            <person name="Kuwar S.S."/>
            <person name="Lee S.L."/>
            <person name="Lehman R."/>
            <person name="Li K."/>
            <person name="Li Z."/>
            <person name="Liang H."/>
            <person name="Lovelace S."/>
            <person name="Lu Z."/>
            <person name="Mansfield J.H."/>
            <person name="McCulloch K.J."/>
            <person name="Mathew T."/>
            <person name="Morton B."/>
            <person name="Muzny D.M."/>
            <person name="Neunemann D."/>
            <person name="Ongeri F."/>
            <person name="Pauchet Y."/>
            <person name="Pu L.L."/>
            <person name="Pyrousis I."/>
            <person name="Rao X.J."/>
            <person name="Redding A."/>
            <person name="Roesel C."/>
            <person name="Sanchez-Gracia A."/>
            <person name="Schaack S."/>
            <person name="Shukla A."/>
            <person name="Tetreau G."/>
            <person name="Wang Y."/>
            <person name="Xiong G.H."/>
            <person name="Traut W."/>
            <person name="Walsh T.K."/>
            <person name="Worley K.C."/>
            <person name="Wu D."/>
            <person name="Wu W."/>
            <person name="Wu Y.Q."/>
            <person name="Zhang X."/>
            <person name="Zou Z."/>
            <person name="Zucker H."/>
            <person name="Briscoe A.D."/>
            <person name="Burmester T."/>
            <person name="Clem R.J."/>
            <person name="Feyereisen R."/>
            <person name="Grimmelikhuijzen C.J.P."/>
            <person name="Hamodrakas S.J."/>
            <person name="Hansson B.S."/>
            <person name="Huguet E."/>
            <person name="Jermiin L.S."/>
            <person name="Lan Q."/>
            <person name="Lehman H.K."/>
            <person name="Lorenzen M."/>
            <person name="Merzendorfer H."/>
            <person name="Michalopoulos I."/>
            <person name="Morton D.B."/>
            <person name="Muthukrishnan S."/>
            <person name="Oakeshott J.G."/>
            <person name="Palmer W."/>
            <person name="Park Y."/>
            <person name="Passarelli A.L."/>
            <person name="Rozas J."/>
            <person name="Schwartz L.M."/>
            <person name="Smith W."/>
            <person name="Southgate A."/>
            <person name="Vilcinskas A."/>
            <person name="Vogt R."/>
            <person name="Wang P."/>
            <person name="Werren J."/>
            <person name="Yu X.Q."/>
            <person name="Zhou J.J."/>
            <person name="Brown S.J."/>
            <person name="Scherer S.E."/>
            <person name="Richards S."/>
            <person name="Blissard G.W."/>
        </authorList>
    </citation>
    <scope>NUCLEOTIDE SEQUENCE</scope>
</reference>
<sequence length="218" mass="24983">MNLKCQQEQKPTTITYGVGMACSFFEGYLKQVIPSDGHKFVGFQENIERYENAQGVVFPVRRLFIIMTRSLYSPPDLKQFNKENRDDLSQLEACQSLKEIEKDVAGVKNRIYKNSAYMIRRAGAAPVFVAAECATPLHTLHEVLHNTTLYQELSNMNTEEVVADFSKMLTSIISKSPQCRDKCELVYFDDTDPNQNLADVLLDKIREIEPNFEKVTRK</sequence>
<dbReference type="Pfam" id="PF15009">
    <property type="entry name" value="STING_LBD"/>
    <property type="match status" value="1"/>
</dbReference>
<proteinExistence type="predicted"/>
<accession>A0A921Z6K5</accession>
<dbReference type="InterPro" id="IPR055432">
    <property type="entry name" value="STING_LBD"/>
</dbReference>
<evidence type="ECO:0000259" key="1">
    <source>
        <dbReference type="Pfam" id="PF15009"/>
    </source>
</evidence>
<dbReference type="GO" id="GO:0005789">
    <property type="term" value="C:endoplasmic reticulum membrane"/>
    <property type="evidence" value="ECO:0007669"/>
    <property type="project" value="TreeGrafter"/>
</dbReference>
<dbReference type="EMBL" id="JH668400">
    <property type="protein sequence ID" value="KAG6451127.1"/>
    <property type="molecule type" value="Genomic_DNA"/>
</dbReference>
<feature type="domain" description="STING ligand-binding" evidence="1">
    <location>
        <begin position="16"/>
        <end position="207"/>
    </location>
</feature>
<dbReference type="GO" id="GO:0002218">
    <property type="term" value="P:activation of innate immune response"/>
    <property type="evidence" value="ECO:0007669"/>
    <property type="project" value="InterPro"/>
</dbReference>
<dbReference type="GO" id="GO:0016239">
    <property type="term" value="P:positive regulation of macroautophagy"/>
    <property type="evidence" value="ECO:0007669"/>
    <property type="project" value="TreeGrafter"/>
</dbReference>
<dbReference type="GO" id="GO:0000045">
    <property type="term" value="P:autophagosome assembly"/>
    <property type="evidence" value="ECO:0007669"/>
    <property type="project" value="TreeGrafter"/>
</dbReference>
<dbReference type="GO" id="GO:0061709">
    <property type="term" value="P:reticulophagy"/>
    <property type="evidence" value="ECO:0007669"/>
    <property type="project" value="TreeGrafter"/>
</dbReference>
<comment type="caution">
    <text evidence="2">The sequence shown here is derived from an EMBL/GenBank/DDBJ whole genome shotgun (WGS) entry which is preliminary data.</text>
</comment>
<keyword evidence="3" id="KW-1185">Reference proteome</keyword>
<dbReference type="GO" id="GO:0061507">
    <property type="term" value="F:2',3'-cyclic GMP-AMP binding"/>
    <property type="evidence" value="ECO:0007669"/>
    <property type="project" value="TreeGrafter"/>
</dbReference>
<dbReference type="PROSITE" id="PS51257">
    <property type="entry name" value="PROKAR_LIPOPROTEIN"/>
    <property type="match status" value="1"/>
</dbReference>
<organism evidence="2 3">
    <name type="scientific">Manduca sexta</name>
    <name type="common">Tobacco hawkmoth</name>
    <name type="synonym">Tobacco hornworm</name>
    <dbReference type="NCBI Taxonomy" id="7130"/>
    <lineage>
        <taxon>Eukaryota</taxon>
        <taxon>Metazoa</taxon>
        <taxon>Ecdysozoa</taxon>
        <taxon>Arthropoda</taxon>
        <taxon>Hexapoda</taxon>
        <taxon>Insecta</taxon>
        <taxon>Pterygota</taxon>
        <taxon>Neoptera</taxon>
        <taxon>Endopterygota</taxon>
        <taxon>Lepidoptera</taxon>
        <taxon>Glossata</taxon>
        <taxon>Ditrysia</taxon>
        <taxon>Bombycoidea</taxon>
        <taxon>Sphingidae</taxon>
        <taxon>Sphinginae</taxon>
        <taxon>Sphingini</taxon>
        <taxon>Manduca</taxon>
    </lineage>
</organism>
<dbReference type="GO" id="GO:0032481">
    <property type="term" value="P:positive regulation of type I interferon production"/>
    <property type="evidence" value="ECO:0007669"/>
    <property type="project" value="InterPro"/>
</dbReference>
<evidence type="ECO:0000313" key="3">
    <source>
        <dbReference type="Proteomes" id="UP000791440"/>
    </source>
</evidence>
<dbReference type="GO" id="GO:0005776">
    <property type="term" value="C:autophagosome"/>
    <property type="evidence" value="ECO:0007669"/>
    <property type="project" value="TreeGrafter"/>
</dbReference>
<dbReference type="Proteomes" id="UP000791440">
    <property type="component" value="Unassembled WGS sequence"/>
</dbReference>
<dbReference type="PANTHER" id="PTHR34339">
    <property type="entry name" value="STIMULATOR OF INTERFERON GENES PROTEIN"/>
    <property type="match status" value="1"/>
</dbReference>
<dbReference type="AlphaFoldDB" id="A0A921Z6K5"/>